<sequence>MKYDLKNIFLMSHAIICFSLYEVPVKTVKKKLREIKDSGYIVIGSDILLHLNPSSKAGIQIRQPTGTTKRLSAFFVGMDRQPRLYFSFPSASRDEMLSICHPGYKVHASVLCEKGIGSIVYFDGVIDKVGTEPAIITTDVPEYITVNRIRKEARYPVSIFGWSIVGEGVRLPLKLIDISTYGCAFIVKHFSIPLKMGQEIQIFFDDIEIGKNMTLSGCICNQQKLLGSIVYGVKFDSFGIESGKHLFTYLEFNGQIMVARYGSDESHDNA</sequence>
<protein>
    <submittedName>
        <fullName evidence="2">PilZ domain-containing protein</fullName>
    </submittedName>
</protein>
<reference evidence="2" key="1">
    <citation type="submission" date="2023-11" db="EMBL/GenBank/DDBJ databases">
        <title>WGS of Aeromonas in Northern Israel.</title>
        <authorList>
            <person name="Hershko Y."/>
        </authorList>
    </citation>
    <scope>NUCLEOTIDE SEQUENCE</scope>
    <source>
        <strain evidence="2">77416</strain>
    </source>
</reference>
<dbReference type="InterPro" id="IPR009875">
    <property type="entry name" value="PilZ_domain"/>
</dbReference>
<dbReference type="SUPFAM" id="SSF141371">
    <property type="entry name" value="PilZ domain-like"/>
    <property type="match status" value="2"/>
</dbReference>
<evidence type="ECO:0000313" key="3">
    <source>
        <dbReference type="Proteomes" id="UP001277183"/>
    </source>
</evidence>
<evidence type="ECO:0000313" key="2">
    <source>
        <dbReference type="EMBL" id="MDX7722698.1"/>
    </source>
</evidence>
<dbReference type="GO" id="GO:0035438">
    <property type="term" value="F:cyclic-di-GMP binding"/>
    <property type="evidence" value="ECO:0007669"/>
    <property type="project" value="InterPro"/>
</dbReference>
<dbReference type="EMBL" id="JAWZVU010000162">
    <property type="protein sequence ID" value="MDX7722698.1"/>
    <property type="molecule type" value="Genomic_DNA"/>
</dbReference>
<evidence type="ECO:0000259" key="1">
    <source>
        <dbReference type="Pfam" id="PF07238"/>
    </source>
</evidence>
<organism evidence="2 3">
    <name type="scientific">Aeromonas caviae</name>
    <name type="common">Aeromonas punctata</name>
    <dbReference type="NCBI Taxonomy" id="648"/>
    <lineage>
        <taxon>Bacteria</taxon>
        <taxon>Pseudomonadati</taxon>
        <taxon>Pseudomonadota</taxon>
        <taxon>Gammaproteobacteria</taxon>
        <taxon>Aeromonadales</taxon>
        <taxon>Aeromonadaceae</taxon>
        <taxon>Aeromonas</taxon>
    </lineage>
</organism>
<dbReference type="AlphaFoldDB" id="A0AAW9F1N6"/>
<feature type="domain" description="PilZ" evidence="1">
    <location>
        <begin position="150"/>
        <end position="251"/>
    </location>
</feature>
<dbReference type="Gene3D" id="2.40.10.220">
    <property type="entry name" value="predicted glycosyltransferase like domains"/>
    <property type="match status" value="1"/>
</dbReference>
<proteinExistence type="predicted"/>
<gene>
    <name evidence="2" type="ORF">SJS77_20010</name>
</gene>
<dbReference type="InterPro" id="IPR012349">
    <property type="entry name" value="Split_barrel_FMN-bd"/>
</dbReference>
<dbReference type="Pfam" id="PF07238">
    <property type="entry name" value="PilZ"/>
    <property type="match status" value="1"/>
</dbReference>
<name>A0AAW9F1N6_AERCA</name>
<accession>A0AAW9F1N6</accession>
<dbReference type="Proteomes" id="UP001277183">
    <property type="component" value="Unassembled WGS sequence"/>
</dbReference>
<dbReference type="RefSeq" id="WP_080706328.1">
    <property type="nucleotide sequence ID" value="NZ_JAWZVU010000162.1"/>
</dbReference>
<dbReference type="Gene3D" id="2.30.110.10">
    <property type="entry name" value="Electron Transport, Fmn-binding Protein, Chain A"/>
    <property type="match status" value="1"/>
</dbReference>
<comment type="caution">
    <text evidence="2">The sequence shown here is derived from an EMBL/GenBank/DDBJ whole genome shotgun (WGS) entry which is preliminary data.</text>
</comment>